<accession>A0AAD4VDH4</accession>
<reference evidence="2 3" key="1">
    <citation type="journal article" date="2022" name="G3 (Bethesda)">
        <title>Whole-genome sequence and methylome profiling of the almond [Prunus dulcis (Mill.) D.A. Webb] cultivar 'Nonpareil'.</title>
        <authorList>
            <person name="D'Amico-Willman K.M."/>
            <person name="Ouma W.Z."/>
            <person name="Meulia T."/>
            <person name="Sideli G.M."/>
            <person name="Gradziel T.M."/>
            <person name="Fresnedo-Ramirez J."/>
        </authorList>
    </citation>
    <scope>NUCLEOTIDE SEQUENCE [LARGE SCALE GENOMIC DNA]</scope>
    <source>
        <strain evidence="2">Clone GOH B32 T37-40</strain>
    </source>
</reference>
<dbReference type="EMBL" id="JAJFAZ020000006">
    <property type="protein sequence ID" value="KAI5323055.1"/>
    <property type="molecule type" value="Genomic_DNA"/>
</dbReference>
<proteinExistence type="predicted"/>
<name>A0AAD4VDH4_PRUDU</name>
<gene>
    <name evidence="2" type="ORF">L3X38_032127</name>
</gene>
<evidence type="ECO:0000313" key="2">
    <source>
        <dbReference type="EMBL" id="KAI5323055.1"/>
    </source>
</evidence>
<feature type="compositionally biased region" description="Gly residues" evidence="1">
    <location>
        <begin position="30"/>
        <end position="41"/>
    </location>
</feature>
<comment type="caution">
    <text evidence="2">The sequence shown here is derived from an EMBL/GenBank/DDBJ whole genome shotgun (WGS) entry which is preliminary data.</text>
</comment>
<feature type="region of interest" description="Disordered" evidence="1">
    <location>
        <begin position="24"/>
        <end position="47"/>
    </location>
</feature>
<dbReference type="AlphaFoldDB" id="A0AAD4VDH4"/>
<evidence type="ECO:0000256" key="1">
    <source>
        <dbReference type="SAM" id="MobiDB-lite"/>
    </source>
</evidence>
<evidence type="ECO:0000313" key="3">
    <source>
        <dbReference type="Proteomes" id="UP001054821"/>
    </source>
</evidence>
<protein>
    <submittedName>
        <fullName evidence="2">Uncharacterized protein</fullName>
    </submittedName>
</protein>
<organism evidence="2 3">
    <name type="scientific">Prunus dulcis</name>
    <name type="common">Almond</name>
    <name type="synonym">Amygdalus dulcis</name>
    <dbReference type="NCBI Taxonomy" id="3755"/>
    <lineage>
        <taxon>Eukaryota</taxon>
        <taxon>Viridiplantae</taxon>
        <taxon>Streptophyta</taxon>
        <taxon>Embryophyta</taxon>
        <taxon>Tracheophyta</taxon>
        <taxon>Spermatophyta</taxon>
        <taxon>Magnoliopsida</taxon>
        <taxon>eudicotyledons</taxon>
        <taxon>Gunneridae</taxon>
        <taxon>Pentapetalae</taxon>
        <taxon>rosids</taxon>
        <taxon>fabids</taxon>
        <taxon>Rosales</taxon>
        <taxon>Rosaceae</taxon>
        <taxon>Amygdaloideae</taxon>
        <taxon>Amygdaleae</taxon>
        <taxon>Prunus</taxon>
    </lineage>
</organism>
<dbReference type="Proteomes" id="UP001054821">
    <property type="component" value="Chromosome 6"/>
</dbReference>
<keyword evidence="3" id="KW-1185">Reference proteome</keyword>
<sequence length="161" mass="17074">MGMLPCTPTQVVVDVMVVVVMDHGDDGDRGGGNGVGRGGSEGGDDGGECSASIVKEVVVVVVVQESAQEVQRKGPCALSLSNVRQVGVASIGAQHFSAEQCYNVLRDIRGFCFPDSKCHAGELNWSSRMRTCNYGEQRRHLANESHGLGPTPPLLTCSNRM</sequence>